<feature type="binding site" evidence="9">
    <location>
        <position position="296"/>
    </location>
    <ligand>
        <name>substrate</name>
    </ligand>
</feature>
<dbReference type="EC" id="3.2.1.-" evidence="12"/>
<evidence type="ECO:0000256" key="10">
    <source>
        <dbReference type="PROSITE-ProRule" id="PRU10056"/>
    </source>
</evidence>
<keyword evidence="1 12" id="KW-0732">Signal</keyword>
<keyword evidence="4" id="KW-1015">Disulfide bond</keyword>
<dbReference type="InterPro" id="IPR036434">
    <property type="entry name" value="Beta_cellobiohydrolase_sf"/>
</dbReference>
<evidence type="ECO:0000256" key="11">
    <source>
        <dbReference type="PROSITE-ProRule" id="PRU10057"/>
    </source>
</evidence>
<evidence type="ECO:0000256" key="9">
    <source>
        <dbReference type="PIRSR" id="PIRSR001100-2"/>
    </source>
</evidence>
<reference evidence="14 15" key="1">
    <citation type="journal article" date="2007" name="Nat. Biotechnol.">
        <title>Complete genome sequence of the myxobacterium Sorangium cellulosum.</title>
        <authorList>
            <person name="Schneiker S."/>
            <person name="Perlova O."/>
            <person name="Kaiser O."/>
            <person name="Gerth K."/>
            <person name="Alici A."/>
            <person name="Altmeyer M.O."/>
            <person name="Bartels D."/>
            <person name="Bekel T."/>
            <person name="Beyer S."/>
            <person name="Bode E."/>
            <person name="Bode H.B."/>
            <person name="Bolten C.J."/>
            <person name="Choudhuri J.V."/>
            <person name="Doss S."/>
            <person name="Elnakady Y.A."/>
            <person name="Frank B."/>
            <person name="Gaigalat L."/>
            <person name="Goesmann A."/>
            <person name="Groeger C."/>
            <person name="Gross F."/>
            <person name="Jelsbak L."/>
            <person name="Jelsbak L."/>
            <person name="Kalinowski J."/>
            <person name="Kegler C."/>
            <person name="Knauber T."/>
            <person name="Konietzny S."/>
            <person name="Kopp M."/>
            <person name="Krause L."/>
            <person name="Krug D."/>
            <person name="Linke B."/>
            <person name="Mahmud T."/>
            <person name="Martinez-Arias R."/>
            <person name="McHardy A.C."/>
            <person name="Merai M."/>
            <person name="Meyer F."/>
            <person name="Mormann S."/>
            <person name="Munoz-Dorado J."/>
            <person name="Perez J."/>
            <person name="Pradella S."/>
            <person name="Rachid S."/>
            <person name="Raddatz G."/>
            <person name="Rosenau F."/>
            <person name="Rueckert C."/>
            <person name="Sasse F."/>
            <person name="Scharfe M."/>
            <person name="Schuster S.C."/>
            <person name="Suen G."/>
            <person name="Treuner-Lange A."/>
            <person name="Velicer G.J."/>
            <person name="Vorholter F.-J."/>
            <person name="Weissman K.J."/>
            <person name="Welch R.D."/>
            <person name="Wenzel S.C."/>
            <person name="Whitworth D.E."/>
            <person name="Wilhelm S."/>
            <person name="Wittmann C."/>
            <person name="Bloecker H."/>
            <person name="Puehler A."/>
            <person name="Mueller R."/>
        </authorList>
    </citation>
    <scope>NUCLEOTIDE SEQUENCE [LARGE SCALE GENOMIC DNA]</scope>
    <source>
        <strain evidence="15">So ce56</strain>
    </source>
</reference>
<evidence type="ECO:0000256" key="6">
    <source>
        <dbReference type="ARBA" id="ARBA00023295"/>
    </source>
</evidence>
<feature type="compositionally biased region" description="Polar residues" evidence="13">
    <location>
        <begin position="46"/>
        <end position="100"/>
    </location>
</feature>
<dbReference type="Proteomes" id="UP000002139">
    <property type="component" value="Chromosome"/>
</dbReference>
<dbReference type="AlphaFoldDB" id="A9FHT2"/>
<dbReference type="CAZy" id="GH6">
    <property type="family name" value="Glycoside Hydrolase Family 6"/>
</dbReference>
<evidence type="ECO:0000256" key="4">
    <source>
        <dbReference type="ARBA" id="ARBA00023157"/>
    </source>
</evidence>
<dbReference type="EMBL" id="AM746676">
    <property type="protein sequence ID" value="CAN98247.1"/>
    <property type="molecule type" value="Genomic_DNA"/>
</dbReference>
<name>A9FHT2_SORC5</name>
<keyword evidence="7 12" id="KW-0624">Polysaccharide degradation</keyword>
<feature type="active site" evidence="10">
    <location>
        <position position="203"/>
    </location>
</feature>
<gene>
    <name evidence="14" type="primary">cbhA</name>
    <name evidence="14" type="ordered locus">sce8077</name>
</gene>
<dbReference type="PANTHER" id="PTHR34876">
    <property type="match status" value="1"/>
</dbReference>
<dbReference type="InterPro" id="IPR001524">
    <property type="entry name" value="Glyco_hydro_6_CS"/>
</dbReference>
<protein>
    <recommendedName>
        <fullName evidence="12">Glucanase</fullName>
        <ecNumber evidence="12">3.2.1.-</ecNumber>
    </recommendedName>
</protein>
<accession>A9FHT2</accession>
<dbReference type="OrthoDB" id="9775889at2"/>
<evidence type="ECO:0000313" key="15">
    <source>
        <dbReference type="Proteomes" id="UP000002139"/>
    </source>
</evidence>
<dbReference type="GO" id="GO:0030245">
    <property type="term" value="P:cellulose catabolic process"/>
    <property type="evidence" value="ECO:0007669"/>
    <property type="project" value="UniProtKB-KW"/>
</dbReference>
<dbReference type="Gene3D" id="3.20.20.40">
    <property type="entry name" value="1, 4-beta cellobiohydrolase"/>
    <property type="match status" value="1"/>
</dbReference>
<feature type="binding site" evidence="9">
    <location>
        <position position="162"/>
    </location>
    <ligand>
        <name>substrate</name>
    </ligand>
</feature>
<feature type="binding site" evidence="9">
    <location>
        <position position="299"/>
    </location>
    <ligand>
        <name>substrate</name>
    </ligand>
</feature>
<dbReference type="HOGENOM" id="CLU_015488_0_0_7"/>
<dbReference type="Pfam" id="PF01341">
    <property type="entry name" value="Glyco_hydro_6"/>
    <property type="match status" value="1"/>
</dbReference>
<feature type="compositionally biased region" description="Gly residues" evidence="13">
    <location>
        <begin position="29"/>
        <end position="44"/>
    </location>
</feature>
<keyword evidence="6 12" id="KW-0326">Glycosidase</keyword>
<evidence type="ECO:0000256" key="13">
    <source>
        <dbReference type="SAM" id="MobiDB-lite"/>
    </source>
</evidence>
<feature type="active site" description="Proton acceptor" evidence="8">
    <location>
        <position position="431"/>
    </location>
</feature>
<evidence type="ECO:0000313" key="14">
    <source>
        <dbReference type="EMBL" id="CAN98247.1"/>
    </source>
</evidence>
<evidence type="ECO:0000256" key="5">
    <source>
        <dbReference type="ARBA" id="ARBA00023277"/>
    </source>
</evidence>
<evidence type="ECO:0000256" key="12">
    <source>
        <dbReference type="RuleBase" id="RU361186"/>
    </source>
</evidence>
<dbReference type="KEGG" id="scl:sce8077"/>
<feature type="chain" id="PRO_5005122111" description="Glucanase" evidence="12">
    <location>
        <begin position="23"/>
        <end position="476"/>
    </location>
</feature>
<sequence>MLRRNAHQLGLATSVAVILALAACGDGGGGDTSGTGGGSSGVGAGNPTSSGVGAGTPTSSGNVDPTTTSSGNVDPTTTSSGNVDPTTTSSGNVDPTTSAASGGGNCSPAVDITAPSGNPFADAHLFVDPGYVKKVDSSIAQVTDTALKAKMEKVKQIQTAFWLDRIEAIKELPAYLDAALKLQNELCEPVTALIVVYDLPNRDCFAEASNGELHLDQNGTQRYREEYIAPIKQILAAHSGQRIAAVIEPDSLPNIATNLGGKRCDETTAQSYRDNVAHTLKELNMPHVYQYIDAAHSGWLGWPDNQKKGAKIFAEVIKAAGSPANVRGFATNVANYTQLSYTAESYDQQDNPCFGEFDYVDAMASALSAEGLGDKHFIIDTSRNGVGNIREDWGYWCNNKGAGMGQRPKANPGGATNLDAFVWVKPPGDSDGVGQEGQPRYDLFCGKENADTRAPQAGQWFHEYFVECVKNANPAL</sequence>
<dbReference type="PIRSF" id="PIRSF001100">
    <property type="entry name" value="Beta_cellobiohydrolase"/>
    <property type="match status" value="1"/>
</dbReference>
<evidence type="ECO:0000256" key="3">
    <source>
        <dbReference type="ARBA" id="ARBA00023001"/>
    </source>
</evidence>
<feature type="region of interest" description="Disordered" evidence="13">
    <location>
        <begin position="29"/>
        <end position="104"/>
    </location>
</feature>
<evidence type="ECO:0000256" key="2">
    <source>
        <dbReference type="ARBA" id="ARBA00022801"/>
    </source>
</evidence>
<evidence type="ECO:0000256" key="7">
    <source>
        <dbReference type="ARBA" id="ARBA00023326"/>
    </source>
</evidence>
<dbReference type="PANTHER" id="PTHR34876:SF4">
    <property type="entry name" value="1,4-BETA-D-GLUCAN CELLOBIOHYDROLASE C-RELATED"/>
    <property type="match status" value="1"/>
</dbReference>
<dbReference type="PROSITE" id="PS51257">
    <property type="entry name" value="PROKAR_LIPOPROTEIN"/>
    <property type="match status" value="1"/>
</dbReference>
<comment type="similarity">
    <text evidence="12">Belongs to the glycosyl hydrolase family 6.</text>
</comment>
<dbReference type="InterPro" id="IPR016288">
    <property type="entry name" value="Beta_cellobiohydrolase"/>
</dbReference>
<dbReference type="PROSITE" id="PS00655">
    <property type="entry name" value="GLYCOSYL_HYDROL_F6_1"/>
    <property type="match status" value="1"/>
</dbReference>
<keyword evidence="2 12" id="KW-0378">Hydrolase</keyword>
<organism evidence="14 15">
    <name type="scientific">Sorangium cellulosum (strain So ce56)</name>
    <name type="common">Polyangium cellulosum (strain So ce56)</name>
    <dbReference type="NCBI Taxonomy" id="448385"/>
    <lineage>
        <taxon>Bacteria</taxon>
        <taxon>Pseudomonadati</taxon>
        <taxon>Myxococcota</taxon>
        <taxon>Polyangia</taxon>
        <taxon>Polyangiales</taxon>
        <taxon>Polyangiaceae</taxon>
        <taxon>Sorangium</taxon>
    </lineage>
</organism>
<evidence type="ECO:0000256" key="8">
    <source>
        <dbReference type="PIRSR" id="PIRSR001100-1"/>
    </source>
</evidence>
<evidence type="ECO:0000256" key="1">
    <source>
        <dbReference type="ARBA" id="ARBA00022729"/>
    </source>
</evidence>
<feature type="binding site" evidence="9">
    <location>
        <position position="335"/>
    </location>
    <ligand>
        <name>substrate</name>
    </ligand>
</feature>
<feature type="binding site" evidence="9">
    <location>
        <position position="425"/>
    </location>
    <ligand>
        <name>substrate</name>
    </ligand>
</feature>
<dbReference type="PROSITE" id="PS00656">
    <property type="entry name" value="GLYCOSYL_HYDROL_F6_2"/>
    <property type="match status" value="1"/>
</dbReference>
<feature type="signal peptide" evidence="12">
    <location>
        <begin position="1"/>
        <end position="22"/>
    </location>
</feature>
<keyword evidence="15" id="KW-1185">Reference proteome</keyword>
<dbReference type="STRING" id="448385.sce8077"/>
<dbReference type="PRINTS" id="PR00733">
    <property type="entry name" value="GLHYDRLASE6"/>
</dbReference>
<feature type="active site" description="Proton donor" evidence="8 11">
    <location>
        <position position="250"/>
    </location>
</feature>
<keyword evidence="3 12" id="KW-0136">Cellulose degradation</keyword>
<keyword evidence="5 12" id="KW-0119">Carbohydrate metabolism</keyword>
<dbReference type="eggNOG" id="COG5297">
    <property type="taxonomic scope" value="Bacteria"/>
</dbReference>
<dbReference type="BioCyc" id="SCEL448385:SCE_RS41365-MONOMER"/>
<feature type="binding site" evidence="9">
    <location>
        <position position="164"/>
    </location>
    <ligand>
        <name>substrate</name>
    </ligand>
</feature>
<proteinExistence type="inferred from homology"/>
<dbReference type="GO" id="GO:0004553">
    <property type="term" value="F:hydrolase activity, hydrolyzing O-glycosyl compounds"/>
    <property type="evidence" value="ECO:0007669"/>
    <property type="project" value="InterPro"/>
</dbReference>
<feature type="binding site" evidence="9">
    <location>
        <position position="396"/>
    </location>
    <ligand>
        <name>substrate</name>
    </ligand>
</feature>
<dbReference type="SUPFAM" id="SSF51989">
    <property type="entry name" value="Glycosyl hydrolases family 6, cellulases"/>
    <property type="match status" value="1"/>
</dbReference>